<dbReference type="Gene3D" id="3.30.710.10">
    <property type="entry name" value="Potassium Channel Kv1.1, Chain A"/>
    <property type="match status" value="1"/>
</dbReference>
<dbReference type="GeneID" id="100905879"/>
<dbReference type="PIRSF" id="PIRSF028729">
    <property type="entry name" value="E3_ubiquit_lig_SCF_Skp"/>
    <property type="match status" value="1"/>
</dbReference>
<dbReference type="InterPro" id="IPR001232">
    <property type="entry name" value="SKP1-like"/>
</dbReference>
<proteinExistence type="inferred from homology"/>
<dbReference type="PANTHER" id="PTHR11165">
    <property type="entry name" value="SKP1"/>
    <property type="match status" value="1"/>
</dbReference>
<dbReference type="SUPFAM" id="SSF81382">
    <property type="entry name" value="Skp1 dimerisation domain-like"/>
    <property type="match status" value="1"/>
</dbReference>
<gene>
    <name evidence="5" type="primary">LOC100905879</name>
</gene>
<reference evidence="5" key="1">
    <citation type="submission" date="2025-08" db="UniProtKB">
        <authorList>
            <consortium name="RefSeq"/>
        </authorList>
    </citation>
    <scope>IDENTIFICATION</scope>
</reference>
<evidence type="ECO:0000256" key="2">
    <source>
        <dbReference type="ARBA" id="ARBA00022786"/>
    </source>
</evidence>
<protein>
    <submittedName>
        <fullName evidence="5">S-phase kinase-associated protein 1-like</fullName>
    </submittedName>
</protein>
<dbReference type="InterPro" id="IPR011333">
    <property type="entry name" value="SKP1/BTB/POZ_sf"/>
</dbReference>
<dbReference type="AlphaFoldDB" id="A0AAJ6QX40"/>
<evidence type="ECO:0000313" key="5">
    <source>
        <dbReference type="RefSeq" id="XP_003746711.1"/>
    </source>
</evidence>
<evidence type="ECO:0000313" key="4">
    <source>
        <dbReference type="Proteomes" id="UP000694867"/>
    </source>
</evidence>
<dbReference type="SMART" id="SM00512">
    <property type="entry name" value="Skp1"/>
    <property type="match status" value="1"/>
</dbReference>
<organism evidence="4 5">
    <name type="scientific">Galendromus occidentalis</name>
    <name type="common">western predatory mite</name>
    <dbReference type="NCBI Taxonomy" id="34638"/>
    <lineage>
        <taxon>Eukaryota</taxon>
        <taxon>Metazoa</taxon>
        <taxon>Ecdysozoa</taxon>
        <taxon>Arthropoda</taxon>
        <taxon>Chelicerata</taxon>
        <taxon>Arachnida</taxon>
        <taxon>Acari</taxon>
        <taxon>Parasitiformes</taxon>
        <taxon>Mesostigmata</taxon>
        <taxon>Gamasina</taxon>
        <taxon>Phytoseioidea</taxon>
        <taxon>Phytoseiidae</taxon>
        <taxon>Typhlodrominae</taxon>
        <taxon>Galendromus</taxon>
    </lineage>
</organism>
<sequence length="141" mass="15498">MSTIKPTSSEGVMSEVEARSTHSSCSLDVMLEFFSVGDDDWAPQSNVKDATLRGVVDWAAHRDENGMDKSTDADRRALTRWEGGFLGAERHFLLAIIEAADGLDIRTLIDQGCEELANKERGKAPGDLRKVFNLPEEGNSE</sequence>
<keyword evidence="4" id="KW-1185">Reference proteome</keyword>
<accession>A0AAJ6QX40</accession>
<dbReference type="Proteomes" id="UP000694867">
    <property type="component" value="Unplaced"/>
</dbReference>
<evidence type="ECO:0000256" key="3">
    <source>
        <dbReference type="PIRNR" id="PIRNR028729"/>
    </source>
</evidence>
<dbReference type="InterPro" id="IPR016897">
    <property type="entry name" value="SKP1"/>
</dbReference>
<evidence type="ECO:0000256" key="1">
    <source>
        <dbReference type="ARBA" id="ARBA00009993"/>
    </source>
</evidence>
<keyword evidence="2 3" id="KW-0833">Ubl conjugation pathway</keyword>
<dbReference type="InterPro" id="IPR036296">
    <property type="entry name" value="SKP1-like_dim_sf"/>
</dbReference>
<comment type="pathway">
    <text evidence="3">Protein modification; protein ubiquitination.</text>
</comment>
<dbReference type="GO" id="GO:0006511">
    <property type="term" value="P:ubiquitin-dependent protein catabolic process"/>
    <property type="evidence" value="ECO:0007669"/>
    <property type="project" value="InterPro"/>
</dbReference>
<comment type="similarity">
    <text evidence="1 3">Belongs to the SKP1 family.</text>
</comment>
<dbReference type="RefSeq" id="XP_003746711.1">
    <property type="nucleotide sequence ID" value="XM_003746663.1"/>
</dbReference>
<dbReference type="KEGG" id="goe:100905879"/>
<dbReference type="SUPFAM" id="SSF54695">
    <property type="entry name" value="POZ domain"/>
    <property type="match status" value="1"/>
</dbReference>
<name>A0AAJ6QX40_9ACAR</name>